<sequence length="66" mass="7277">MMAELTPPEHEHAEAVILAAQWLADQNPTPSPIVPTLRSRFDLSVVEACEAAALSNRHRISRRAFG</sequence>
<name>A0A286IEL6_9HYPH</name>
<evidence type="ECO:0000313" key="1">
    <source>
        <dbReference type="EMBL" id="SOE18583.1"/>
    </source>
</evidence>
<proteinExistence type="predicted"/>
<accession>A0A286IEL6</accession>
<organism evidence="1 2">
    <name type="scientific">Hoeflea halophila</name>
    <dbReference type="NCBI Taxonomy" id="714899"/>
    <lineage>
        <taxon>Bacteria</taxon>
        <taxon>Pseudomonadati</taxon>
        <taxon>Pseudomonadota</taxon>
        <taxon>Alphaproteobacteria</taxon>
        <taxon>Hyphomicrobiales</taxon>
        <taxon>Rhizobiaceae</taxon>
        <taxon>Hoeflea</taxon>
    </lineage>
</organism>
<dbReference type="OrthoDB" id="8382332at2"/>
<gene>
    <name evidence="1" type="ORF">SAMN05877838_3512</name>
</gene>
<dbReference type="AlphaFoldDB" id="A0A286IEL6"/>
<keyword evidence="2" id="KW-1185">Reference proteome</keyword>
<evidence type="ECO:0000313" key="2">
    <source>
        <dbReference type="Proteomes" id="UP000219465"/>
    </source>
</evidence>
<dbReference type="Proteomes" id="UP000219465">
    <property type="component" value="Unassembled WGS sequence"/>
</dbReference>
<reference evidence="2" key="1">
    <citation type="submission" date="2017-08" db="EMBL/GenBank/DDBJ databases">
        <authorList>
            <person name="Varghese N."/>
            <person name="Submissions S."/>
        </authorList>
    </citation>
    <scope>NUCLEOTIDE SEQUENCE [LARGE SCALE GENOMIC DNA]</scope>
    <source>
        <strain evidence="2">KCTC 23107</strain>
    </source>
</reference>
<dbReference type="EMBL" id="OCPC01000006">
    <property type="protein sequence ID" value="SOE18583.1"/>
    <property type="molecule type" value="Genomic_DNA"/>
</dbReference>
<protein>
    <submittedName>
        <fullName evidence="1">Uncharacterized protein</fullName>
    </submittedName>
</protein>